<feature type="compositionally biased region" description="Polar residues" evidence="6">
    <location>
        <begin position="116"/>
        <end position="125"/>
    </location>
</feature>
<dbReference type="OMA" id="AKQYPRC"/>
<dbReference type="RefSeq" id="XP_002174499.2">
    <property type="nucleotide sequence ID" value="XM_002174463.2"/>
</dbReference>
<evidence type="ECO:0000256" key="1">
    <source>
        <dbReference type="ARBA" id="ARBA00004370"/>
    </source>
</evidence>
<keyword evidence="2" id="KW-0813">Transport</keyword>
<evidence type="ECO:0000256" key="5">
    <source>
        <dbReference type="SAM" id="Coils"/>
    </source>
</evidence>
<keyword evidence="3 5" id="KW-0175">Coiled coil</keyword>
<dbReference type="GeneID" id="7052510"/>
<dbReference type="GO" id="GO:0016020">
    <property type="term" value="C:membrane"/>
    <property type="evidence" value="ECO:0007669"/>
    <property type="project" value="UniProtKB-SubCell"/>
</dbReference>
<evidence type="ECO:0000256" key="2">
    <source>
        <dbReference type="ARBA" id="ARBA00022448"/>
    </source>
</evidence>
<keyword evidence="7" id="KW-1133">Transmembrane helix</keyword>
<sequence length="262" mass="29657">MSEVLLSIDSVQQMIKDRKRLKTSASPDLDAEIKSKLNEIQLKLKELEKKQNDMENDPQIPEFQLKQKEQQLVRYQQRFSRVEEMYREIIQRKNIDIIAGGSNVQSISSQDEDRSMNQSGNTSAVTSISNTYGATMPDNDSAIELGTFTPNHAGTADSNAAQDIDVEALHNIHTQMLLEQEESLVGLEQSVQNQRTLGLQMNSELDEHNTLLNSLSGSVDDTGNRLRRARGRLQRVTKKAEQYPHCFIIFLLLLVLFLVISV</sequence>
<evidence type="ECO:0000256" key="7">
    <source>
        <dbReference type="SAM" id="Phobius"/>
    </source>
</evidence>
<dbReference type="JaponicusDB" id="SJAG_03347">
    <property type="gene designation" value="fsv1"/>
</dbReference>
<evidence type="ECO:0000313" key="11">
    <source>
        <dbReference type="Proteomes" id="UP000001744"/>
    </source>
</evidence>
<dbReference type="EMBL" id="KE651167">
    <property type="protein sequence ID" value="EEB08206.2"/>
    <property type="molecule type" value="Genomic_DNA"/>
</dbReference>
<evidence type="ECO:0000256" key="4">
    <source>
        <dbReference type="ARBA" id="ARBA00023136"/>
    </source>
</evidence>
<dbReference type="AlphaFoldDB" id="B6K3Z9"/>
<dbReference type="VEuPathDB" id="FungiDB:SJAG_03347"/>
<proteinExistence type="predicted"/>
<comment type="subcellular location">
    <subcellularLocation>
        <location evidence="1">Membrane</location>
    </subcellularLocation>
</comment>
<dbReference type="SMART" id="SM00397">
    <property type="entry name" value="t_SNARE"/>
    <property type="match status" value="1"/>
</dbReference>
<protein>
    <submittedName>
        <fullName evidence="9">SNARE Fsv1</fullName>
    </submittedName>
</protein>
<dbReference type="PANTHER" id="PTHR19957">
    <property type="entry name" value="SYNTAXIN"/>
    <property type="match status" value="1"/>
</dbReference>
<reference evidence="9 11" key="1">
    <citation type="journal article" date="2011" name="Science">
        <title>Comparative functional genomics of the fission yeasts.</title>
        <authorList>
            <person name="Rhind N."/>
            <person name="Chen Z."/>
            <person name="Yassour M."/>
            <person name="Thompson D.A."/>
            <person name="Haas B.J."/>
            <person name="Habib N."/>
            <person name="Wapinski I."/>
            <person name="Roy S."/>
            <person name="Lin M.F."/>
            <person name="Heiman D.I."/>
            <person name="Young S.K."/>
            <person name="Furuya K."/>
            <person name="Guo Y."/>
            <person name="Pidoux A."/>
            <person name="Chen H.M."/>
            <person name="Robbertse B."/>
            <person name="Goldberg J.M."/>
            <person name="Aoki K."/>
            <person name="Bayne E.H."/>
            <person name="Berlin A.M."/>
            <person name="Desjardins C.A."/>
            <person name="Dobbs E."/>
            <person name="Dukaj L."/>
            <person name="Fan L."/>
            <person name="FitzGerald M.G."/>
            <person name="French C."/>
            <person name="Gujja S."/>
            <person name="Hansen K."/>
            <person name="Keifenheim D."/>
            <person name="Levin J.Z."/>
            <person name="Mosher R.A."/>
            <person name="Mueller C.A."/>
            <person name="Pfiffner J."/>
            <person name="Priest M."/>
            <person name="Russ C."/>
            <person name="Smialowska A."/>
            <person name="Swoboda P."/>
            <person name="Sykes S.M."/>
            <person name="Vaughn M."/>
            <person name="Vengrova S."/>
            <person name="Yoder R."/>
            <person name="Zeng Q."/>
            <person name="Allshire R."/>
            <person name="Baulcombe D."/>
            <person name="Birren B.W."/>
            <person name="Brown W."/>
            <person name="Ekwall K."/>
            <person name="Kellis M."/>
            <person name="Leatherwood J."/>
            <person name="Levin H."/>
            <person name="Margalit H."/>
            <person name="Martienssen R."/>
            <person name="Nieduszynski C.A."/>
            <person name="Spatafora J.W."/>
            <person name="Friedman N."/>
            <person name="Dalgaard J.Z."/>
            <person name="Baumann P."/>
            <person name="Niki H."/>
            <person name="Regev A."/>
            <person name="Nusbaum C."/>
        </authorList>
    </citation>
    <scope>NUCLEOTIDE SEQUENCE [LARGE SCALE GENOMIC DNA]</scope>
    <source>
        <strain evidence="11">yFS275 / FY16936</strain>
    </source>
</reference>
<feature type="region of interest" description="Disordered" evidence="6">
    <location>
        <begin position="106"/>
        <end position="125"/>
    </location>
</feature>
<evidence type="ECO:0000256" key="3">
    <source>
        <dbReference type="ARBA" id="ARBA00023054"/>
    </source>
</evidence>
<keyword evidence="7" id="KW-0812">Transmembrane</keyword>
<dbReference type="GO" id="GO:0005737">
    <property type="term" value="C:cytoplasm"/>
    <property type="evidence" value="ECO:0007669"/>
    <property type="project" value="UniProtKB-ARBA"/>
</dbReference>
<dbReference type="GO" id="GO:0012505">
    <property type="term" value="C:endomembrane system"/>
    <property type="evidence" value="ECO:0007669"/>
    <property type="project" value="UniProtKB-ARBA"/>
</dbReference>
<evidence type="ECO:0000259" key="8">
    <source>
        <dbReference type="PROSITE" id="PS50192"/>
    </source>
</evidence>
<keyword evidence="11" id="KW-1185">Reference proteome</keyword>
<feature type="domain" description="T-SNARE coiled-coil homology" evidence="8">
    <location>
        <begin position="174"/>
        <end position="236"/>
    </location>
</feature>
<dbReference type="eggNOG" id="KOG3202">
    <property type="taxonomic scope" value="Eukaryota"/>
</dbReference>
<feature type="coiled-coil region" evidence="5">
    <location>
        <begin position="30"/>
        <end position="85"/>
    </location>
</feature>
<dbReference type="PROSITE" id="PS50192">
    <property type="entry name" value="T_SNARE"/>
    <property type="match status" value="1"/>
</dbReference>
<evidence type="ECO:0000313" key="9">
    <source>
        <dbReference type="EMBL" id="EEB08206.2"/>
    </source>
</evidence>
<dbReference type="OrthoDB" id="244190at2759"/>
<evidence type="ECO:0000256" key="6">
    <source>
        <dbReference type="SAM" id="MobiDB-lite"/>
    </source>
</evidence>
<dbReference type="Pfam" id="PF05739">
    <property type="entry name" value="SNARE"/>
    <property type="match status" value="1"/>
</dbReference>
<keyword evidence="4 7" id="KW-0472">Membrane</keyword>
<dbReference type="PANTHER" id="PTHR19957:SF124">
    <property type="entry name" value="SYNTAXIN-8"/>
    <property type="match status" value="1"/>
</dbReference>
<dbReference type="InterPro" id="IPR000727">
    <property type="entry name" value="T_SNARE_dom"/>
</dbReference>
<accession>B6K3Z9</accession>
<gene>
    <name evidence="10" type="primary">fsv1</name>
    <name evidence="9" type="ORF">SJAG_03347</name>
</gene>
<dbReference type="SUPFAM" id="SSF58038">
    <property type="entry name" value="SNARE fusion complex"/>
    <property type="match status" value="1"/>
</dbReference>
<dbReference type="Gene3D" id="1.20.5.110">
    <property type="match status" value="1"/>
</dbReference>
<dbReference type="InterPro" id="IPR045242">
    <property type="entry name" value="Syntaxin"/>
</dbReference>
<feature type="transmembrane region" description="Helical" evidence="7">
    <location>
        <begin position="242"/>
        <end position="260"/>
    </location>
</feature>
<dbReference type="Proteomes" id="UP000001744">
    <property type="component" value="Unassembled WGS sequence"/>
</dbReference>
<dbReference type="STRING" id="402676.B6K3Z9"/>
<dbReference type="HOGENOM" id="CLU_1062292_0_0_1"/>
<name>B6K3Z9_SCHJY</name>
<evidence type="ECO:0000313" key="10">
    <source>
        <dbReference type="JaponicusDB" id="SJAG_03347"/>
    </source>
</evidence>
<organism evidence="9 11">
    <name type="scientific">Schizosaccharomyces japonicus (strain yFS275 / FY16936)</name>
    <name type="common">Fission yeast</name>
    <dbReference type="NCBI Taxonomy" id="402676"/>
    <lineage>
        <taxon>Eukaryota</taxon>
        <taxon>Fungi</taxon>
        <taxon>Dikarya</taxon>
        <taxon>Ascomycota</taxon>
        <taxon>Taphrinomycotina</taxon>
        <taxon>Schizosaccharomycetes</taxon>
        <taxon>Schizosaccharomycetales</taxon>
        <taxon>Schizosaccharomycetaceae</taxon>
        <taxon>Schizosaccharomyces</taxon>
    </lineage>
</organism>
<dbReference type="CDD" id="cd15859">
    <property type="entry name" value="SNARE_SYN8"/>
    <property type="match status" value="1"/>
</dbReference>